<dbReference type="VEuPathDB" id="FungiDB:B9J08_002256"/>
<dbReference type="Proteomes" id="UP000037122">
    <property type="component" value="Unassembled WGS sequence"/>
</dbReference>
<feature type="transmembrane region" description="Helical" evidence="1">
    <location>
        <begin position="230"/>
        <end position="249"/>
    </location>
</feature>
<dbReference type="VEuPathDB" id="FungiDB:QG37_06582"/>
<feature type="transmembrane region" description="Helical" evidence="1">
    <location>
        <begin position="116"/>
        <end position="135"/>
    </location>
</feature>
<feature type="transmembrane region" description="Helical" evidence="1">
    <location>
        <begin position="57"/>
        <end position="74"/>
    </location>
</feature>
<name>A0A0L0NTQ1_CANAR</name>
<protein>
    <submittedName>
        <fullName evidence="2">Uncharacterized protein</fullName>
    </submittedName>
</protein>
<reference evidence="3" key="1">
    <citation type="journal article" date="2015" name="BMC Genomics">
        <title>Draft genome of a commonly misdiagnosed multidrug resistant pathogen Candida auris.</title>
        <authorList>
            <person name="Chatterjee S."/>
            <person name="Alampalli S.V."/>
            <person name="Nageshan R.K."/>
            <person name="Chettiar S.T."/>
            <person name="Joshi S."/>
            <person name="Tatu U.S."/>
        </authorList>
    </citation>
    <scope>NUCLEOTIDE SEQUENCE [LARGE SCALE GENOMIC DNA]</scope>
    <source>
        <strain evidence="3">6684</strain>
    </source>
</reference>
<evidence type="ECO:0000256" key="1">
    <source>
        <dbReference type="SAM" id="Phobius"/>
    </source>
</evidence>
<dbReference type="VEuPathDB" id="FungiDB:CJI96_0004257"/>
<accession>A0A0L0NTQ1</accession>
<feature type="transmembrane region" description="Helical" evidence="1">
    <location>
        <begin position="86"/>
        <end position="104"/>
    </location>
</feature>
<sequence>MSRILPLGSALYKGVSGSGQPAKPLKFIFLLLFLALLLAELQTLLRKLRVRLPFDELPFTFYLKSVYLCFAFFAWRMGNFYSLKRIFTIGIAIYVLLFVVGVLLAQHSYFVASSTLITQALGAHMALISMFRFIIWNRPSWGLFAQTMAFVCFDVSDFFALTTEWIIVEGAILPVYVVVCCLDSVFFLSGVKPSRTISHRRWENHVIGITGLCAARVIPYEFPAHFKRGLLAYDIIISLNVLFFFVSIWDSRRRSYLVDGETTGPYPQKPVVIRRRWTS</sequence>
<organism evidence="2 3">
    <name type="scientific">Candidozyma auris</name>
    <name type="common">Yeast</name>
    <name type="synonym">Candida auris</name>
    <dbReference type="NCBI Taxonomy" id="498019"/>
    <lineage>
        <taxon>Eukaryota</taxon>
        <taxon>Fungi</taxon>
        <taxon>Dikarya</taxon>
        <taxon>Ascomycota</taxon>
        <taxon>Saccharomycotina</taxon>
        <taxon>Pichiomycetes</taxon>
        <taxon>Metschnikowiaceae</taxon>
        <taxon>Candidozyma</taxon>
    </lineage>
</organism>
<keyword evidence="1" id="KW-1133">Transmembrane helix</keyword>
<gene>
    <name evidence="2" type="ORF">QG37_06582</name>
</gene>
<evidence type="ECO:0000313" key="2">
    <source>
        <dbReference type="EMBL" id="KND97035.1"/>
    </source>
</evidence>
<dbReference type="VEuPathDB" id="FungiDB:CJJ07_004984"/>
<comment type="caution">
    <text evidence="2">The sequence shown here is derived from an EMBL/GenBank/DDBJ whole genome shotgun (WGS) entry which is preliminary data.</text>
</comment>
<keyword evidence="1" id="KW-0812">Transmembrane</keyword>
<dbReference type="VEuPathDB" id="FungiDB:CJI97_001799"/>
<feature type="transmembrane region" description="Helical" evidence="1">
    <location>
        <begin position="202"/>
        <end position="218"/>
    </location>
</feature>
<dbReference type="EMBL" id="LGST01000046">
    <property type="protein sequence ID" value="KND97035.1"/>
    <property type="molecule type" value="Genomic_DNA"/>
</dbReference>
<keyword evidence="1" id="KW-0472">Membrane</keyword>
<dbReference type="AlphaFoldDB" id="A0A0L0NTQ1"/>
<feature type="transmembrane region" description="Helical" evidence="1">
    <location>
        <begin position="165"/>
        <end position="190"/>
    </location>
</feature>
<evidence type="ECO:0000313" key="3">
    <source>
        <dbReference type="Proteomes" id="UP000037122"/>
    </source>
</evidence>
<proteinExistence type="predicted"/>
<feature type="transmembrane region" description="Helical" evidence="1">
    <location>
        <begin position="27"/>
        <end position="45"/>
    </location>
</feature>